<sequence length="296" mass="32581">MDFDGVEAPPPSDGLEPEDIKFIRSLRTSATGPSSDGEAGERLGGIARRLSSRTVKKLEVASDEIELQPSVWDSALFQFASVSGRGASVFTLVLLGCSVDTTGFYHGALRTMPCTDVTAEGDAYDAVALDVMNMTRWTAFQRYLDHKARDSESMPVDLRRQVNVYVGYLKTYGCRYLRDPSVWHDLNSTEDAFRADARNGSKAMPPYLSGRNLCVRGRGGHKPLSLFCPQACGCHRGDRDCSLRCPEREPATPTCPAHQEAIWVREGRRPGHCPRLPRSQLLDVGVDHGGMMGEMP</sequence>
<dbReference type="EMBL" id="CAKKNE010000004">
    <property type="protein sequence ID" value="CAH0374600.1"/>
    <property type="molecule type" value="Genomic_DNA"/>
</dbReference>
<organism evidence="1 2">
    <name type="scientific">Pelagomonas calceolata</name>
    <dbReference type="NCBI Taxonomy" id="35677"/>
    <lineage>
        <taxon>Eukaryota</taxon>
        <taxon>Sar</taxon>
        <taxon>Stramenopiles</taxon>
        <taxon>Ochrophyta</taxon>
        <taxon>Pelagophyceae</taxon>
        <taxon>Pelagomonadales</taxon>
        <taxon>Pelagomonadaceae</taxon>
        <taxon>Pelagomonas</taxon>
    </lineage>
</organism>
<evidence type="ECO:0000313" key="2">
    <source>
        <dbReference type="Proteomes" id="UP000789595"/>
    </source>
</evidence>
<gene>
    <name evidence="1" type="ORF">PECAL_4P18970</name>
</gene>
<protein>
    <submittedName>
        <fullName evidence="1">Uncharacterized protein</fullName>
    </submittedName>
</protein>
<keyword evidence="2" id="KW-1185">Reference proteome</keyword>
<name>A0A8J2SPZ0_9STRA</name>
<evidence type="ECO:0000313" key="1">
    <source>
        <dbReference type="EMBL" id="CAH0374600.1"/>
    </source>
</evidence>
<dbReference type="Proteomes" id="UP000789595">
    <property type="component" value="Unassembled WGS sequence"/>
</dbReference>
<reference evidence="1" key="1">
    <citation type="submission" date="2021-11" db="EMBL/GenBank/DDBJ databases">
        <authorList>
            <consortium name="Genoscope - CEA"/>
            <person name="William W."/>
        </authorList>
    </citation>
    <scope>NUCLEOTIDE SEQUENCE</scope>
</reference>
<dbReference type="AlphaFoldDB" id="A0A8J2SPZ0"/>
<comment type="caution">
    <text evidence="1">The sequence shown here is derived from an EMBL/GenBank/DDBJ whole genome shotgun (WGS) entry which is preliminary data.</text>
</comment>
<proteinExistence type="predicted"/>
<accession>A0A8J2SPZ0</accession>